<evidence type="ECO:0000313" key="4">
    <source>
        <dbReference type="EMBL" id="PWF26060.1"/>
    </source>
</evidence>
<dbReference type="InterPro" id="IPR050861">
    <property type="entry name" value="Dihydroxyacetone_Kinase"/>
</dbReference>
<evidence type="ECO:0000259" key="3">
    <source>
        <dbReference type="PROSITE" id="PS51480"/>
    </source>
</evidence>
<dbReference type="GO" id="GO:0004371">
    <property type="term" value="F:glycerone kinase activity"/>
    <property type="evidence" value="ECO:0007669"/>
    <property type="project" value="InterPro"/>
</dbReference>
<dbReference type="Gene3D" id="1.25.40.340">
    <property type="match status" value="1"/>
</dbReference>
<dbReference type="NCBIfam" id="TIGR02365">
    <property type="entry name" value="dha_L_ycgS"/>
    <property type="match status" value="1"/>
</dbReference>
<dbReference type="SMART" id="SM01120">
    <property type="entry name" value="Dak2"/>
    <property type="match status" value="1"/>
</dbReference>
<keyword evidence="2 4" id="KW-0418">Kinase</keyword>
<dbReference type="FunFam" id="1.25.40.340:FF:000002">
    <property type="entry name" value="Dihydroxyacetone kinase, L subunit"/>
    <property type="match status" value="1"/>
</dbReference>
<dbReference type="AlphaFoldDB" id="A0A2V1K4N9"/>
<keyword evidence="5" id="KW-1185">Reference proteome</keyword>
<dbReference type="EMBL" id="QETB01000004">
    <property type="protein sequence ID" value="PWF26060.1"/>
    <property type="molecule type" value="Genomic_DNA"/>
</dbReference>
<protein>
    <submittedName>
        <fullName evidence="4">Dihydroxyacetone kinase subunit L</fullName>
    </submittedName>
</protein>
<dbReference type="InterPro" id="IPR012737">
    <property type="entry name" value="DhaK_L_YcgS"/>
</dbReference>
<keyword evidence="1" id="KW-0808">Transferase</keyword>
<comment type="caution">
    <text evidence="4">The sequence shown here is derived from an EMBL/GenBank/DDBJ whole genome shotgun (WGS) entry which is preliminary data.</text>
</comment>
<evidence type="ECO:0000313" key="5">
    <source>
        <dbReference type="Proteomes" id="UP000245283"/>
    </source>
</evidence>
<dbReference type="Pfam" id="PF02734">
    <property type="entry name" value="Dak2"/>
    <property type="match status" value="1"/>
</dbReference>
<sequence length="212" mass="21422">MTEPLTTEQVRGVLAAACQAIYDAREALSDADRQIGDGDHGVGMGRGFKAAREAVETADLTTVGDAFKAVGSAVMRTSGGASGAVFGTMFRGPSKVLKSETLDGEGLAQALEESAEQVQLRGKAKPGDKTMLDALVPAGLAARESADAGGDVLAVAKAAAAAAHDGCEATIDMKATVGKSKSLGERSLGYRDPGAISVTILLDTIAEAIEAA</sequence>
<dbReference type="GO" id="GO:0019563">
    <property type="term" value="P:glycerol catabolic process"/>
    <property type="evidence" value="ECO:0007669"/>
    <property type="project" value="TreeGrafter"/>
</dbReference>
<dbReference type="PANTHER" id="PTHR28629:SF4">
    <property type="entry name" value="TRIOKINASE_FMN CYCLASE"/>
    <property type="match status" value="1"/>
</dbReference>
<evidence type="ECO:0000256" key="1">
    <source>
        <dbReference type="ARBA" id="ARBA00022679"/>
    </source>
</evidence>
<gene>
    <name evidence="4" type="primary">dhaL</name>
    <name evidence="4" type="ORF">DD236_08200</name>
</gene>
<dbReference type="PROSITE" id="PS51480">
    <property type="entry name" value="DHAL"/>
    <property type="match status" value="1"/>
</dbReference>
<dbReference type="PANTHER" id="PTHR28629">
    <property type="entry name" value="TRIOKINASE/FMN CYCLASE"/>
    <property type="match status" value="1"/>
</dbReference>
<dbReference type="InterPro" id="IPR004007">
    <property type="entry name" value="DhaL_dom"/>
</dbReference>
<dbReference type="OrthoDB" id="9800291at2"/>
<dbReference type="RefSeq" id="WP_109093887.1">
    <property type="nucleotide sequence ID" value="NZ_QETB01000004.1"/>
</dbReference>
<feature type="domain" description="DhaL" evidence="3">
    <location>
        <begin position="8"/>
        <end position="207"/>
    </location>
</feature>
<proteinExistence type="predicted"/>
<evidence type="ECO:0000256" key="2">
    <source>
        <dbReference type="ARBA" id="ARBA00022777"/>
    </source>
</evidence>
<reference evidence="5" key="1">
    <citation type="submission" date="2018-05" db="EMBL/GenBank/DDBJ databases">
        <authorList>
            <person name="Li Y."/>
        </authorList>
    </citation>
    <scope>NUCLEOTIDE SEQUENCE [LARGE SCALE GENOMIC DNA]</scope>
    <source>
        <strain evidence="5">sk1b4</strain>
    </source>
</reference>
<accession>A0A2V1K4N9</accession>
<name>A0A2V1K4N9_9ACTO</name>
<dbReference type="Proteomes" id="UP000245283">
    <property type="component" value="Unassembled WGS sequence"/>
</dbReference>
<organism evidence="4 5">
    <name type="scientific">Ancrocorticia populi</name>
    <dbReference type="NCBI Taxonomy" id="2175228"/>
    <lineage>
        <taxon>Bacteria</taxon>
        <taxon>Bacillati</taxon>
        <taxon>Actinomycetota</taxon>
        <taxon>Actinomycetes</taxon>
        <taxon>Actinomycetales</taxon>
        <taxon>Actinomycetaceae</taxon>
        <taxon>Ancrocorticia</taxon>
    </lineage>
</organism>
<dbReference type="InterPro" id="IPR036117">
    <property type="entry name" value="DhaL_dom_sf"/>
</dbReference>
<dbReference type="SUPFAM" id="SSF101473">
    <property type="entry name" value="DhaL-like"/>
    <property type="match status" value="1"/>
</dbReference>
<dbReference type="GO" id="GO:0005829">
    <property type="term" value="C:cytosol"/>
    <property type="evidence" value="ECO:0007669"/>
    <property type="project" value="TreeGrafter"/>
</dbReference>